<evidence type="ECO:0000313" key="2">
    <source>
        <dbReference type="Proteomes" id="UP000887013"/>
    </source>
</evidence>
<dbReference type="AlphaFoldDB" id="A0A8X6MXU3"/>
<dbReference type="EMBL" id="BMAW01051882">
    <property type="protein sequence ID" value="GFS83045.1"/>
    <property type="molecule type" value="Genomic_DNA"/>
</dbReference>
<comment type="caution">
    <text evidence="1">The sequence shown here is derived from an EMBL/GenBank/DDBJ whole genome shotgun (WGS) entry which is preliminary data.</text>
</comment>
<keyword evidence="2" id="KW-1185">Reference proteome</keyword>
<organism evidence="1 2">
    <name type="scientific">Nephila pilipes</name>
    <name type="common">Giant wood spider</name>
    <name type="synonym">Nephila maculata</name>
    <dbReference type="NCBI Taxonomy" id="299642"/>
    <lineage>
        <taxon>Eukaryota</taxon>
        <taxon>Metazoa</taxon>
        <taxon>Ecdysozoa</taxon>
        <taxon>Arthropoda</taxon>
        <taxon>Chelicerata</taxon>
        <taxon>Arachnida</taxon>
        <taxon>Araneae</taxon>
        <taxon>Araneomorphae</taxon>
        <taxon>Entelegynae</taxon>
        <taxon>Araneoidea</taxon>
        <taxon>Nephilidae</taxon>
        <taxon>Nephila</taxon>
    </lineage>
</organism>
<protein>
    <submittedName>
        <fullName evidence="1">Uncharacterized protein</fullName>
    </submittedName>
</protein>
<name>A0A8X6MXU3_NEPPI</name>
<reference evidence="1" key="1">
    <citation type="submission" date="2020-08" db="EMBL/GenBank/DDBJ databases">
        <title>Multicomponent nature underlies the extraordinary mechanical properties of spider dragline silk.</title>
        <authorList>
            <person name="Kono N."/>
            <person name="Nakamura H."/>
            <person name="Mori M."/>
            <person name="Yoshida Y."/>
            <person name="Ohtoshi R."/>
            <person name="Malay A.D."/>
            <person name="Moran D.A.P."/>
            <person name="Tomita M."/>
            <person name="Numata K."/>
            <person name="Arakawa K."/>
        </authorList>
    </citation>
    <scope>NUCLEOTIDE SEQUENCE</scope>
</reference>
<gene>
    <name evidence="1" type="ORF">NPIL_631411</name>
</gene>
<proteinExistence type="predicted"/>
<dbReference type="OrthoDB" id="10500200at2759"/>
<sequence length="79" mass="8363">MIINALRSSQVQLITRYKPLTCLDPVDLTANVISADAVELLLPRSAVAIVSATTASVADKRARTAVAETANVVELQNAE</sequence>
<dbReference type="Proteomes" id="UP000887013">
    <property type="component" value="Unassembled WGS sequence"/>
</dbReference>
<evidence type="ECO:0000313" key="1">
    <source>
        <dbReference type="EMBL" id="GFS83045.1"/>
    </source>
</evidence>
<accession>A0A8X6MXU3</accession>